<dbReference type="InterPro" id="IPR013325">
    <property type="entry name" value="RNA_pol_sigma_r2"/>
</dbReference>
<keyword evidence="2" id="KW-0805">Transcription regulation</keyword>
<dbReference type="GO" id="GO:0003677">
    <property type="term" value="F:DNA binding"/>
    <property type="evidence" value="ECO:0007669"/>
    <property type="project" value="InterPro"/>
</dbReference>
<keyword evidence="4" id="KW-0804">Transcription</keyword>
<feature type="domain" description="RNA polymerase sigma-70 region 2" evidence="5">
    <location>
        <begin position="30"/>
        <end position="97"/>
    </location>
</feature>
<dbReference type="GO" id="GO:0016987">
    <property type="term" value="F:sigma factor activity"/>
    <property type="evidence" value="ECO:0007669"/>
    <property type="project" value="UniProtKB-KW"/>
</dbReference>
<dbReference type="CDD" id="cd06171">
    <property type="entry name" value="Sigma70_r4"/>
    <property type="match status" value="1"/>
</dbReference>
<evidence type="ECO:0000259" key="5">
    <source>
        <dbReference type="Pfam" id="PF04542"/>
    </source>
</evidence>
<dbReference type="SUPFAM" id="SSF88659">
    <property type="entry name" value="Sigma3 and sigma4 domains of RNA polymerase sigma factors"/>
    <property type="match status" value="1"/>
</dbReference>
<dbReference type="Proteomes" id="UP000233325">
    <property type="component" value="Unassembled WGS sequence"/>
</dbReference>
<dbReference type="InterPro" id="IPR013324">
    <property type="entry name" value="RNA_pol_sigma_r3/r4-like"/>
</dbReference>
<evidence type="ECO:0000256" key="3">
    <source>
        <dbReference type="ARBA" id="ARBA00023082"/>
    </source>
</evidence>
<protein>
    <recommendedName>
        <fullName evidence="9">RNA polymerase sigma factor</fullName>
    </recommendedName>
</protein>
<dbReference type="InterPro" id="IPR013249">
    <property type="entry name" value="RNA_pol_sigma70_r4_t2"/>
</dbReference>
<evidence type="ECO:0000256" key="2">
    <source>
        <dbReference type="ARBA" id="ARBA00023015"/>
    </source>
</evidence>
<dbReference type="EMBL" id="PHAH01000047">
    <property type="protein sequence ID" value="PKM87348.1"/>
    <property type="molecule type" value="Genomic_DNA"/>
</dbReference>
<keyword evidence="3" id="KW-0731">Sigma factor</keyword>
<dbReference type="PANTHER" id="PTHR43133:SF51">
    <property type="entry name" value="RNA POLYMERASE SIGMA FACTOR"/>
    <property type="match status" value="1"/>
</dbReference>
<evidence type="ECO:0000256" key="4">
    <source>
        <dbReference type="ARBA" id="ARBA00023163"/>
    </source>
</evidence>
<accession>A0A2N2DY11</accession>
<dbReference type="AlphaFoldDB" id="A0A2N2DY11"/>
<evidence type="ECO:0000313" key="7">
    <source>
        <dbReference type="EMBL" id="PKM87348.1"/>
    </source>
</evidence>
<evidence type="ECO:0000259" key="6">
    <source>
        <dbReference type="Pfam" id="PF08281"/>
    </source>
</evidence>
<gene>
    <name evidence="7" type="ORF">CVU83_03115</name>
</gene>
<dbReference type="InterPro" id="IPR036388">
    <property type="entry name" value="WH-like_DNA-bd_sf"/>
</dbReference>
<evidence type="ECO:0000256" key="1">
    <source>
        <dbReference type="ARBA" id="ARBA00010641"/>
    </source>
</evidence>
<dbReference type="Gene3D" id="1.10.10.10">
    <property type="entry name" value="Winged helix-like DNA-binding domain superfamily/Winged helix DNA-binding domain"/>
    <property type="match status" value="1"/>
</dbReference>
<dbReference type="GO" id="GO:0006352">
    <property type="term" value="P:DNA-templated transcription initiation"/>
    <property type="evidence" value="ECO:0007669"/>
    <property type="project" value="InterPro"/>
</dbReference>
<dbReference type="Pfam" id="PF08281">
    <property type="entry name" value="Sigma70_r4_2"/>
    <property type="match status" value="1"/>
</dbReference>
<proteinExistence type="inferred from homology"/>
<comment type="caution">
    <text evidence="7">The sequence shown here is derived from an EMBL/GenBank/DDBJ whole genome shotgun (WGS) entry which is preliminary data.</text>
</comment>
<comment type="similarity">
    <text evidence="1">Belongs to the sigma-70 factor family. ECF subfamily.</text>
</comment>
<organism evidence="7 8">
    <name type="scientific">Candidatus Falkowbacteria bacterium HGW-Falkowbacteria-2</name>
    <dbReference type="NCBI Taxonomy" id="2013769"/>
    <lineage>
        <taxon>Bacteria</taxon>
        <taxon>Candidatus Falkowiibacteriota</taxon>
    </lineage>
</organism>
<dbReference type="InterPro" id="IPR014284">
    <property type="entry name" value="RNA_pol_sigma-70_dom"/>
</dbReference>
<evidence type="ECO:0000313" key="8">
    <source>
        <dbReference type="Proteomes" id="UP000233325"/>
    </source>
</evidence>
<dbReference type="PANTHER" id="PTHR43133">
    <property type="entry name" value="RNA POLYMERASE ECF-TYPE SIGMA FACTO"/>
    <property type="match status" value="1"/>
</dbReference>
<dbReference type="SUPFAM" id="SSF88946">
    <property type="entry name" value="Sigma2 domain of RNA polymerase sigma factors"/>
    <property type="match status" value="1"/>
</dbReference>
<dbReference type="InterPro" id="IPR039425">
    <property type="entry name" value="RNA_pol_sigma-70-like"/>
</dbReference>
<feature type="domain" description="RNA polymerase sigma factor 70 region 4 type 2" evidence="6">
    <location>
        <begin position="131"/>
        <end position="183"/>
    </location>
</feature>
<dbReference type="Pfam" id="PF04542">
    <property type="entry name" value="Sigma70_r2"/>
    <property type="match status" value="1"/>
</dbReference>
<evidence type="ECO:0008006" key="9">
    <source>
        <dbReference type="Google" id="ProtNLM"/>
    </source>
</evidence>
<dbReference type="InterPro" id="IPR007627">
    <property type="entry name" value="RNA_pol_sigma70_r2"/>
</dbReference>
<sequence length="195" mass="22727">MENQPLESELDDAELVRLSLADPAQFSLIIARYKDRLLRYVRRLGASNLEDAEDILQDLFLKVYLNLNDFNQELKFSSWIYRIAHNESISHFRKRQARPEAYSIPLDTPGLQLLANDLALDRHVDAILRDEAVSKALMAIDPRHREIIILKFFEEKNYNEISDILKKPLGTVASLLNRAKKSLKETMPKEWHENK</sequence>
<reference evidence="7 8" key="1">
    <citation type="journal article" date="2017" name="ISME J.">
        <title>Potential for microbial H2 and metal transformations associated with novel bacteria and archaea in deep terrestrial subsurface sediments.</title>
        <authorList>
            <person name="Hernsdorf A.W."/>
            <person name="Amano Y."/>
            <person name="Miyakawa K."/>
            <person name="Ise K."/>
            <person name="Suzuki Y."/>
            <person name="Anantharaman K."/>
            <person name="Probst A."/>
            <person name="Burstein D."/>
            <person name="Thomas B.C."/>
            <person name="Banfield J.F."/>
        </authorList>
    </citation>
    <scope>NUCLEOTIDE SEQUENCE [LARGE SCALE GENOMIC DNA]</scope>
    <source>
        <strain evidence="7">HGW-Falkowbacteria-2</strain>
    </source>
</reference>
<dbReference type="NCBIfam" id="TIGR02937">
    <property type="entry name" value="sigma70-ECF"/>
    <property type="match status" value="1"/>
</dbReference>
<name>A0A2N2DY11_9BACT</name>
<dbReference type="Gene3D" id="1.10.1740.10">
    <property type="match status" value="1"/>
</dbReference>